<evidence type="ECO:0000256" key="1">
    <source>
        <dbReference type="SAM" id="Phobius"/>
    </source>
</evidence>
<name>A0ABT9UJC9_9MICC</name>
<accession>A0ABT9UJC9</accession>
<dbReference type="Proteomes" id="UP001226389">
    <property type="component" value="Unassembled WGS sequence"/>
</dbReference>
<gene>
    <name evidence="2" type="ORF">J2T22_002280</name>
</gene>
<keyword evidence="1" id="KW-0812">Transmembrane</keyword>
<comment type="caution">
    <text evidence="2">The sequence shown here is derived from an EMBL/GenBank/DDBJ whole genome shotgun (WGS) entry which is preliminary data.</text>
</comment>
<feature type="transmembrane region" description="Helical" evidence="1">
    <location>
        <begin position="80"/>
        <end position="100"/>
    </location>
</feature>
<keyword evidence="3" id="KW-1185">Reference proteome</keyword>
<feature type="transmembrane region" description="Helical" evidence="1">
    <location>
        <begin position="223"/>
        <end position="244"/>
    </location>
</feature>
<dbReference type="RefSeq" id="WP_307490468.1">
    <property type="nucleotide sequence ID" value="NZ_JAUSSY010000007.1"/>
</dbReference>
<evidence type="ECO:0000313" key="2">
    <source>
        <dbReference type="EMBL" id="MDQ0119093.1"/>
    </source>
</evidence>
<feature type="transmembrane region" description="Helical" evidence="1">
    <location>
        <begin position="194"/>
        <end position="211"/>
    </location>
</feature>
<sequence length="249" mass="26121">MTGSPGVRRTPGAAGAAVQAGDHHGWKLLFLAAGASSILFVFLLITALVIDSMAPPPVHGGAATLEFIASNKASYVAEQILWILPNIFPVLVFAALYVALSAYRKSLPLVALVFGALPWALLLAVPVSSRGSLNLVYLSDRFVAAATEEERRAYATAAEAIIAENNTPAIVGVLSALGILLMGLAMLPPGKASFPRYLAWLGIATGALGVASEVLRHAVPGFYWGYGVLLWAWFIATGVALIRLSRVAT</sequence>
<dbReference type="Pfam" id="PF14329">
    <property type="entry name" value="DUF4386"/>
    <property type="match status" value="1"/>
</dbReference>
<feature type="transmembrane region" description="Helical" evidence="1">
    <location>
        <begin position="169"/>
        <end position="187"/>
    </location>
</feature>
<evidence type="ECO:0008006" key="4">
    <source>
        <dbReference type="Google" id="ProtNLM"/>
    </source>
</evidence>
<organism evidence="2 3">
    <name type="scientific">Pseudarthrobacter defluvii</name>
    <dbReference type="NCBI Taxonomy" id="410837"/>
    <lineage>
        <taxon>Bacteria</taxon>
        <taxon>Bacillati</taxon>
        <taxon>Actinomycetota</taxon>
        <taxon>Actinomycetes</taxon>
        <taxon>Micrococcales</taxon>
        <taxon>Micrococcaceae</taxon>
        <taxon>Pseudarthrobacter</taxon>
    </lineage>
</organism>
<keyword evidence="1" id="KW-1133">Transmembrane helix</keyword>
<dbReference type="InterPro" id="IPR025495">
    <property type="entry name" value="DUF4386"/>
</dbReference>
<keyword evidence="1" id="KW-0472">Membrane</keyword>
<dbReference type="EMBL" id="JAUSSY010000007">
    <property type="protein sequence ID" value="MDQ0119093.1"/>
    <property type="molecule type" value="Genomic_DNA"/>
</dbReference>
<reference evidence="2 3" key="1">
    <citation type="submission" date="2023-07" db="EMBL/GenBank/DDBJ databases">
        <title>Sorghum-associated microbial communities from plants grown in Nebraska, USA.</title>
        <authorList>
            <person name="Schachtman D."/>
        </authorList>
    </citation>
    <scope>NUCLEOTIDE SEQUENCE [LARGE SCALE GENOMIC DNA]</scope>
    <source>
        <strain evidence="2 3">DS994</strain>
    </source>
</reference>
<feature type="transmembrane region" description="Helical" evidence="1">
    <location>
        <begin position="28"/>
        <end position="50"/>
    </location>
</feature>
<evidence type="ECO:0000313" key="3">
    <source>
        <dbReference type="Proteomes" id="UP001226389"/>
    </source>
</evidence>
<feature type="transmembrane region" description="Helical" evidence="1">
    <location>
        <begin position="107"/>
        <end position="127"/>
    </location>
</feature>
<protein>
    <recommendedName>
        <fullName evidence="4">DUF4386 family protein</fullName>
    </recommendedName>
</protein>
<proteinExistence type="predicted"/>